<proteinExistence type="predicted"/>
<keyword evidence="2" id="KW-0812">Transmembrane</keyword>
<dbReference type="Proteomes" id="UP001165060">
    <property type="component" value="Unassembled WGS sequence"/>
</dbReference>
<keyword evidence="2" id="KW-0472">Membrane</keyword>
<feature type="region of interest" description="Disordered" evidence="1">
    <location>
        <begin position="1632"/>
        <end position="1657"/>
    </location>
</feature>
<name>A0ABQ6N1G6_9STRA</name>
<organism evidence="3 4">
    <name type="scientific">Tetraparma gracilis</name>
    <dbReference type="NCBI Taxonomy" id="2962635"/>
    <lineage>
        <taxon>Eukaryota</taxon>
        <taxon>Sar</taxon>
        <taxon>Stramenopiles</taxon>
        <taxon>Ochrophyta</taxon>
        <taxon>Bolidophyceae</taxon>
        <taxon>Parmales</taxon>
        <taxon>Triparmaceae</taxon>
        <taxon>Tetraparma</taxon>
    </lineage>
</organism>
<dbReference type="EMBL" id="BRYB01000770">
    <property type="protein sequence ID" value="GMI37322.1"/>
    <property type="molecule type" value="Genomic_DNA"/>
</dbReference>
<feature type="transmembrane region" description="Helical" evidence="2">
    <location>
        <begin position="1357"/>
        <end position="1382"/>
    </location>
</feature>
<feature type="compositionally biased region" description="Polar residues" evidence="1">
    <location>
        <begin position="1646"/>
        <end position="1657"/>
    </location>
</feature>
<feature type="region of interest" description="Disordered" evidence="1">
    <location>
        <begin position="504"/>
        <end position="529"/>
    </location>
</feature>
<feature type="compositionally biased region" description="Pro residues" evidence="1">
    <location>
        <begin position="1"/>
        <end position="12"/>
    </location>
</feature>
<feature type="compositionally biased region" description="Pro residues" evidence="1">
    <location>
        <begin position="21"/>
        <end position="36"/>
    </location>
</feature>
<keyword evidence="2" id="KW-1133">Transmembrane helix</keyword>
<comment type="caution">
    <text evidence="3">The sequence shown here is derived from an EMBL/GenBank/DDBJ whole genome shotgun (WGS) entry which is preliminary data.</text>
</comment>
<dbReference type="SUPFAM" id="SSF55961">
    <property type="entry name" value="Bet v1-like"/>
    <property type="match status" value="1"/>
</dbReference>
<accession>A0ABQ6N1G6</accession>
<feature type="transmembrane region" description="Helical" evidence="2">
    <location>
        <begin position="1453"/>
        <end position="1475"/>
    </location>
</feature>
<gene>
    <name evidence="3" type="ORF">TeGR_g3473</name>
</gene>
<evidence type="ECO:0000313" key="4">
    <source>
        <dbReference type="Proteomes" id="UP001165060"/>
    </source>
</evidence>
<evidence type="ECO:0000256" key="1">
    <source>
        <dbReference type="SAM" id="MobiDB-lite"/>
    </source>
</evidence>
<dbReference type="InterPro" id="IPR023393">
    <property type="entry name" value="START-like_dom_sf"/>
</dbReference>
<protein>
    <submittedName>
        <fullName evidence="3">Uncharacterized protein</fullName>
    </submittedName>
</protein>
<evidence type="ECO:0000256" key="2">
    <source>
        <dbReference type="SAM" id="Phobius"/>
    </source>
</evidence>
<feature type="region of interest" description="Disordered" evidence="1">
    <location>
        <begin position="1"/>
        <end position="42"/>
    </location>
</feature>
<dbReference type="Gene3D" id="3.30.530.20">
    <property type="match status" value="1"/>
</dbReference>
<reference evidence="3 4" key="1">
    <citation type="journal article" date="2023" name="Commun. Biol.">
        <title>Genome analysis of Parmales, the sister group of diatoms, reveals the evolutionary specialization of diatoms from phago-mixotrophs to photoautotrophs.</title>
        <authorList>
            <person name="Ban H."/>
            <person name="Sato S."/>
            <person name="Yoshikawa S."/>
            <person name="Yamada K."/>
            <person name="Nakamura Y."/>
            <person name="Ichinomiya M."/>
            <person name="Sato N."/>
            <person name="Blanc-Mathieu R."/>
            <person name="Endo H."/>
            <person name="Kuwata A."/>
            <person name="Ogata H."/>
        </authorList>
    </citation>
    <scope>NUCLEOTIDE SEQUENCE [LARGE SCALE GENOMIC DNA]</scope>
</reference>
<feature type="transmembrane region" description="Helical" evidence="2">
    <location>
        <begin position="1491"/>
        <end position="1513"/>
    </location>
</feature>
<feature type="compositionally biased region" description="Low complexity" evidence="1">
    <location>
        <begin position="507"/>
        <end position="517"/>
    </location>
</feature>
<keyword evidence="4" id="KW-1185">Reference proteome</keyword>
<evidence type="ECO:0000313" key="3">
    <source>
        <dbReference type="EMBL" id="GMI37322.1"/>
    </source>
</evidence>
<sequence>MPPPSPPSPKSPPSSSRSSSPAPPSSGSPSRPPPSCSHPSPVVTRTLHETSASLLLPPSAAAPARLRVTRSTLVHSPPATLLAPSLSLLGGGDSISCPLGPATLLFFRRPPPSPACFHLVVSPAELGFGFRPFLSQDAGQYDMCKGRPMHPKYPLWLKLEEHLAAVNRKRGEWKLEAQQGGSPAPRGAGVRGWLRAAGGLHGTSTVTMECSVDVEQQQKHAAARVGLAAVKDTLGSVRRSAPGPVGAGADAAAEPPGAAAAVPLRQAAAVLEHLLSLLSALRAAFRRPAEVDAAFLAAFVGGIPEAPPPSPPEAAVLKRSRQYAEQNWRRIPGTVREPVEYYQHVDPSVFKKSGAGWGKAVAAVDTPAEDALAWMWRHDSEERKALYAASGGERLLRFAHYVPGSRSMFQVEVMKMPPGVDNRVFASWWTWNLEAFVRNPNEVEKELRRHYLPPPPYKTLRLNQRDAANRVIQLVNAVKRGEEEEATPGSLHGMVLKSLRLGPTRRAAPPDAAPQAQGSGSEGFRGTNGTRRRLNEALGFSNTRAWTAVDSDSPFVGMWLKEVTEEGAKDEKYVGKCTTVVDCSAREALAWSANPLSRDKQKASADAHNPARIIVKVTAPHDITWATVKKHRFMRSSNEEYVTRQLCFEDEDEDDLVQVFEPDLTAQPDYGWVALARPVVRHEMRGMLRFKDLPNDTCEVTAYLTHQESRAAVSDFYARGGQKLKASARNAHDQIIHYVRDLQITGLSLREFVTREVWKWEDDDTIVVAYEPYEDVDEYPETRGVVRGKMNALATFQRLLRPNGAMPQTKMTFLGSVDVGLLFRLPTSAVISYLTLCSDVRSRFDQSRPMDDARLSAIQQTLLRDGTIRPAQEDEKIVTDGLRKLADAEKMKGKTIEVDWGKIVIGKLGASNGSTGWVSCVVRASPGQVLSYLWAADSRSRCAMLGQDAINVEVVESHQENGSQLVYFSTAGKDHLARAVWRATSNGFVLATGPAVASHLKPIPAKTVRSAHSTAMKISLMDASHTTLEYVVVQPFSAQFGFRPVLAELNTANEVQRFYQSQRKLDDWDKEDGVAIGEILGRKTDAEKRNGIKGDTRAETRVRQVFASLDGLKEISRRHDFFPGMMRKVLRNKLRPGPSMDTRMCCLSVKEGERIGKGLSSALAANSTPENGVDEWIVRYPAVKELDNTYEWFRPMMYAIGKRLLGEVGWGLKARLYIGGGLSVVDTLTDLSVVYLYEEKVYKWGLLAMVLANMALQLYIVYGQTRNGPRLVMLKEIMIVLSALKPGVEAMRVAGGAKREEYNVMNPETELTFTKCCEIALEAIPGCILQFDVSPERRRNDPSFYGMIPDASLARTTIFGCFVLHSALVLLIRGFGTALLLMTNPAYVLWYSLADHSLYTAQKLLRGDYTHWMPLPPNSLASVVNSIVNRFIGKVIADFVAPIQARGSGEMGGLYFTFNTLLSPVMSVISVSVYYHRFPSEEDQALPPSTAWALVASLTLAWACVFAAILLIMDKRYLRTFYSIETGNEWTMKIFTRSGAPDAVRADIHTYNHTKWLPIRAAVKSWTLDNWSRWEEEKPEWFDKAWWTMVEDDMIPVDVLRKLHGLEERSRKRSTFLLPVGETYRTPAVKHRKLPGEVADSEQEQIRSGTRVTPVSK</sequence>